<proteinExistence type="predicted"/>
<evidence type="ECO:0000313" key="2">
    <source>
        <dbReference type="Proteomes" id="UP001058533"/>
    </source>
</evidence>
<name>A0ABY5L7X7_9SPHN</name>
<dbReference type="RefSeq" id="WP_256505646.1">
    <property type="nucleotide sequence ID" value="NZ_CP101740.1"/>
</dbReference>
<dbReference type="Pfam" id="PF04328">
    <property type="entry name" value="Sel_put"/>
    <property type="match status" value="1"/>
</dbReference>
<dbReference type="PANTHER" id="PTHR38453:SF1">
    <property type="entry name" value="CYTOPLASMIC PROTEIN"/>
    <property type="match status" value="1"/>
</dbReference>
<sequence>MSWLLEGWRGAAKTARLMVGVPDYDGYVAHRAALHPGEPVMTLAEFHRNRIERRYGTGPGSTPRCC</sequence>
<dbReference type="Proteomes" id="UP001058533">
    <property type="component" value="Chromosome"/>
</dbReference>
<accession>A0ABY5L7X7</accession>
<dbReference type="EMBL" id="CP101740">
    <property type="protein sequence ID" value="UUL81904.1"/>
    <property type="molecule type" value="Genomic_DNA"/>
</dbReference>
<gene>
    <name evidence="1" type="ORF">NMP03_11980</name>
</gene>
<reference evidence="1" key="1">
    <citation type="submission" date="2022-07" db="EMBL/GenBank/DDBJ databases">
        <title>Sphingomonas sp. nov., a novel bacterium isolated from the north slope of the Mount Everest.</title>
        <authorList>
            <person name="Cui X."/>
            <person name="Liu Y."/>
        </authorList>
    </citation>
    <scope>NUCLEOTIDE SEQUENCE</scope>
    <source>
        <strain evidence="1">S5-59</strain>
    </source>
</reference>
<protein>
    <submittedName>
        <fullName evidence="1">YbdD/YjiX family protein</fullName>
    </submittedName>
</protein>
<organism evidence="1 2">
    <name type="scientific">Sphingomonas qomolangmaensis</name>
    <dbReference type="NCBI Taxonomy" id="2918765"/>
    <lineage>
        <taxon>Bacteria</taxon>
        <taxon>Pseudomonadati</taxon>
        <taxon>Pseudomonadota</taxon>
        <taxon>Alphaproteobacteria</taxon>
        <taxon>Sphingomonadales</taxon>
        <taxon>Sphingomonadaceae</taxon>
        <taxon>Sphingomonas</taxon>
    </lineage>
</organism>
<keyword evidence="2" id="KW-1185">Reference proteome</keyword>
<dbReference type="InterPro" id="IPR007423">
    <property type="entry name" value="Sel_put"/>
</dbReference>
<evidence type="ECO:0000313" key="1">
    <source>
        <dbReference type="EMBL" id="UUL81904.1"/>
    </source>
</evidence>
<dbReference type="PANTHER" id="PTHR38453">
    <property type="entry name" value="CYTOPLASMIC PROTEIN-RELATED"/>
    <property type="match status" value="1"/>
</dbReference>